<dbReference type="PANTHER" id="PTHR44755">
    <property type="entry name" value="NATRIURETIC PEPTIDE RECEPTOR 3-RELATED"/>
    <property type="match status" value="1"/>
</dbReference>
<keyword evidence="2 5" id="KW-0812">Transmembrane</keyword>
<dbReference type="EMBL" id="BLXT01007821">
    <property type="protein sequence ID" value="GFO42903.1"/>
    <property type="molecule type" value="Genomic_DNA"/>
</dbReference>
<name>A0AAV4DF50_9GAST</name>
<dbReference type="GO" id="GO:0038023">
    <property type="term" value="F:signaling receptor activity"/>
    <property type="evidence" value="ECO:0007669"/>
    <property type="project" value="TreeGrafter"/>
</dbReference>
<protein>
    <submittedName>
        <fullName evidence="7">Guanylate cyclase</fullName>
    </submittedName>
</protein>
<keyword evidence="3 5" id="KW-1133">Transmembrane helix</keyword>
<dbReference type="Pfam" id="PF01094">
    <property type="entry name" value="ANF_receptor"/>
    <property type="match status" value="1"/>
</dbReference>
<evidence type="ECO:0000313" key="7">
    <source>
        <dbReference type="EMBL" id="GFO42903.1"/>
    </source>
</evidence>
<organism evidence="7 8">
    <name type="scientific">Plakobranchus ocellatus</name>
    <dbReference type="NCBI Taxonomy" id="259542"/>
    <lineage>
        <taxon>Eukaryota</taxon>
        <taxon>Metazoa</taxon>
        <taxon>Spiralia</taxon>
        <taxon>Lophotrochozoa</taxon>
        <taxon>Mollusca</taxon>
        <taxon>Gastropoda</taxon>
        <taxon>Heterobranchia</taxon>
        <taxon>Euthyneura</taxon>
        <taxon>Panpulmonata</taxon>
        <taxon>Sacoglossa</taxon>
        <taxon>Placobranchoidea</taxon>
        <taxon>Plakobranchidae</taxon>
        <taxon>Plakobranchus</taxon>
    </lineage>
</organism>
<keyword evidence="8" id="KW-1185">Reference proteome</keyword>
<comment type="caution">
    <text evidence="7">The sequence shown here is derived from an EMBL/GenBank/DDBJ whole genome shotgun (WGS) entry which is preliminary data.</text>
</comment>
<proteinExistence type="predicted"/>
<dbReference type="GO" id="GO:0016020">
    <property type="term" value="C:membrane"/>
    <property type="evidence" value="ECO:0007669"/>
    <property type="project" value="UniProtKB-SubCell"/>
</dbReference>
<evidence type="ECO:0000256" key="2">
    <source>
        <dbReference type="ARBA" id="ARBA00022692"/>
    </source>
</evidence>
<gene>
    <name evidence="7" type="ORF">PoB_006940800</name>
</gene>
<dbReference type="GO" id="GO:0017046">
    <property type="term" value="F:peptide hormone binding"/>
    <property type="evidence" value="ECO:0007669"/>
    <property type="project" value="TreeGrafter"/>
</dbReference>
<dbReference type="InterPro" id="IPR001828">
    <property type="entry name" value="ANF_lig-bd_rcpt"/>
</dbReference>
<evidence type="ECO:0000256" key="4">
    <source>
        <dbReference type="ARBA" id="ARBA00023136"/>
    </source>
</evidence>
<evidence type="ECO:0000259" key="6">
    <source>
        <dbReference type="Pfam" id="PF01094"/>
    </source>
</evidence>
<evidence type="ECO:0000313" key="8">
    <source>
        <dbReference type="Proteomes" id="UP000735302"/>
    </source>
</evidence>
<evidence type="ECO:0000256" key="5">
    <source>
        <dbReference type="SAM" id="Phobius"/>
    </source>
</evidence>
<dbReference type="GO" id="GO:0007165">
    <property type="term" value="P:signal transduction"/>
    <property type="evidence" value="ECO:0007669"/>
    <property type="project" value="TreeGrafter"/>
</dbReference>
<comment type="subcellular location">
    <subcellularLocation>
        <location evidence="1">Membrane</location>
    </subcellularLocation>
</comment>
<keyword evidence="4 5" id="KW-0472">Membrane</keyword>
<dbReference type="AlphaFoldDB" id="A0AAV4DF50"/>
<dbReference type="PANTHER" id="PTHR44755:SF8">
    <property type="entry name" value="RECEPTOR LIGAND BINDING REGION DOMAIN-CONTAINING PROTEIN"/>
    <property type="match status" value="1"/>
</dbReference>
<dbReference type="Gene3D" id="3.40.50.2300">
    <property type="match status" value="1"/>
</dbReference>
<feature type="domain" description="Receptor ligand binding region" evidence="6">
    <location>
        <begin position="111"/>
        <end position="238"/>
    </location>
</feature>
<accession>A0AAV4DF50</accession>
<feature type="transmembrane region" description="Helical" evidence="5">
    <location>
        <begin position="20"/>
        <end position="41"/>
    </location>
</feature>
<dbReference type="InterPro" id="IPR052612">
    <property type="entry name" value="ANP_Clearance_Receptor"/>
</dbReference>
<reference evidence="7 8" key="1">
    <citation type="journal article" date="2021" name="Elife">
        <title>Chloroplast acquisition without the gene transfer in kleptoplastic sea slugs, Plakobranchus ocellatus.</title>
        <authorList>
            <person name="Maeda T."/>
            <person name="Takahashi S."/>
            <person name="Yoshida T."/>
            <person name="Shimamura S."/>
            <person name="Takaki Y."/>
            <person name="Nagai Y."/>
            <person name="Toyoda A."/>
            <person name="Suzuki Y."/>
            <person name="Arimoto A."/>
            <person name="Ishii H."/>
            <person name="Satoh N."/>
            <person name="Nishiyama T."/>
            <person name="Hasebe M."/>
            <person name="Maruyama T."/>
            <person name="Minagawa J."/>
            <person name="Obokata J."/>
            <person name="Shigenobu S."/>
        </authorList>
    </citation>
    <scope>NUCLEOTIDE SEQUENCE [LARGE SCALE GENOMIC DNA]</scope>
</reference>
<sequence>MRVNARTSWQTRAITQDSYLVPVTLLLTLSPVFFAPLVHSYQPKLVSISLLSATWLQFSWEQLSPFPQTSDPQPEVCELDDVRRRRESVIRIGVILPMYDTDYAFSLMYTRPAFEIAREQVHARSDLLDNYTIEFDYRDSICSDVYGPLEGIEMYARHEVDLFIGPFCDYAVAPLARFTSYWDIPIITAGGLVHALNDKTMYNLLTRMVGSYTKLAEYFLSILDRFKWYRVGMLLHQSKDRNAVASSQWFTVQATFLLIRDHWNPNITMEYARTFDMKDYTEEELEDQLLYLSRLCRGERARVHNLPLINVTFLSTRVIF</sequence>
<dbReference type="InterPro" id="IPR028082">
    <property type="entry name" value="Peripla_BP_I"/>
</dbReference>
<dbReference type="SUPFAM" id="SSF53822">
    <property type="entry name" value="Periplasmic binding protein-like I"/>
    <property type="match status" value="1"/>
</dbReference>
<dbReference type="Proteomes" id="UP000735302">
    <property type="component" value="Unassembled WGS sequence"/>
</dbReference>
<evidence type="ECO:0000256" key="1">
    <source>
        <dbReference type="ARBA" id="ARBA00004370"/>
    </source>
</evidence>
<evidence type="ECO:0000256" key="3">
    <source>
        <dbReference type="ARBA" id="ARBA00022989"/>
    </source>
</evidence>